<sequence length="68" mass="7650">LRKATKDTVNDLELMQAAVRAKDFRIPLEDLGKYLQFARLKAQQTGQSVDYLTDSIITGLGRKSLLIL</sequence>
<evidence type="ECO:0000313" key="1">
    <source>
        <dbReference type="EMBL" id="MCZ2574239.1"/>
    </source>
</evidence>
<feature type="non-terminal residue" evidence="1">
    <location>
        <position position="1"/>
    </location>
</feature>
<comment type="caution">
    <text evidence="1">The sequence shown here is derived from an EMBL/GenBank/DDBJ whole genome shotgun (WGS) entry which is preliminary data.</text>
</comment>
<dbReference type="RefSeq" id="WP_269104358.1">
    <property type="nucleotide sequence ID" value="NZ_JAPUAV010000138.1"/>
</dbReference>
<protein>
    <submittedName>
        <fullName evidence="1">Uncharacterized protein</fullName>
    </submittedName>
</protein>
<feature type="non-terminal residue" evidence="1">
    <location>
        <position position="68"/>
    </location>
</feature>
<dbReference type="EMBL" id="JAPUAV010000138">
    <property type="protein sequence ID" value="MCZ2574239.1"/>
    <property type="molecule type" value="Genomic_DNA"/>
</dbReference>
<dbReference type="Proteomes" id="UP001078742">
    <property type="component" value="Unassembled WGS sequence"/>
</dbReference>
<evidence type="ECO:0000313" key="2">
    <source>
        <dbReference type="Proteomes" id="UP001078742"/>
    </source>
</evidence>
<name>A0A9Q4IW20_BACFG</name>
<dbReference type="AlphaFoldDB" id="A0A9Q4IW20"/>
<accession>A0A9Q4IW20</accession>
<organism evidence="1 2">
    <name type="scientific">Bacteroides fragilis</name>
    <dbReference type="NCBI Taxonomy" id="817"/>
    <lineage>
        <taxon>Bacteria</taxon>
        <taxon>Pseudomonadati</taxon>
        <taxon>Bacteroidota</taxon>
        <taxon>Bacteroidia</taxon>
        <taxon>Bacteroidales</taxon>
        <taxon>Bacteroidaceae</taxon>
        <taxon>Bacteroides</taxon>
    </lineage>
</organism>
<reference evidence="1" key="1">
    <citation type="submission" date="2022-12" db="EMBL/GenBank/DDBJ databases">
        <title>Development of a Multilocus Sequence Typing Scheme for Bacteroides fragilis Based on Whole Genome Sequencing Data and Clinical Application.</title>
        <authorList>
            <person name="Nielsen F.D."/>
            <person name="Justesen U.S."/>
        </authorList>
    </citation>
    <scope>NUCLEOTIDE SEQUENCE</scope>
    <source>
        <strain evidence="1">BF_BC_VIB_DK_2012_57</strain>
    </source>
</reference>
<gene>
    <name evidence="1" type="ORF">O1420_23085</name>
</gene>
<proteinExistence type="predicted"/>